<dbReference type="EMBL" id="JARGDH010000003">
    <property type="protein sequence ID" value="KAL0273407.1"/>
    <property type="molecule type" value="Genomic_DNA"/>
</dbReference>
<dbReference type="InterPro" id="IPR002171">
    <property type="entry name" value="Ribosomal_uL2"/>
</dbReference>
<proteinExistence type="inferred from homology"/>
<comment type="caution">
    <text evidence="7">The sequence shown here is derived from an EMBL/GenBank/DDBJ whole genome shotgun (WGS) entry which is preliminary data.</text>
</comment>
<keyword evidence="3" id="KW-0687">Ribonucleoprotein</keyword>
<evidence type="ECO:0000313" key="7">
    <source>
        <dbReference type="EMBL" id="KAL0273407.1"/>
    </source>
</evidence>
<dbReference type="Pfam" id="PF03947">
    <property type="entry name" value="Ribosomal_L2_C"/>
    <property type="match status" value="1"/>
</dbReference>
<keyword evidence="2" id="KW-0689">Ribosomal protein</keyword>
<dbReference type="PANTHER" id="PTHR13691:SF73">
    <property type="entry name" value="LARGE RIBOSOMAL SUBUNIT PROTEIN UL2M"/>
    <property type="match status" value="1"/>
</dbReference>
<sequence length="299" mass="33252">MFRNFSQVPTLFGALTLIQNNVVPRRLKFAGRFFEKPVIGHGKSFRRIVHFPEEYTVKPLNVTNLGGRDPETGRVAVNGIGGGIKHKYHWIKWYRDGPSEGPPLEEKVLKILKCGCRTGHVALVGSNDQLKYILATENMKPGDIIKTSKVIPSIPYRANEGDAYPVGGLIPGTLIHNVQLHPSSEVTIVHSAGSYATIKGTLDDKVVITLRNRAEYAIEKTCMATVGRVSNAGHMNVKLGTPQRNRELGNRPRSGLWQSKRGRSGRVVRPPPKVKIIQDPKLLVRDKPIRCTIPYITPY</sequence>
<dbReference type="GO" id="GO:0003723">
    <property type="term" value="F:RNA binding"/>
    <property type="evidence" value="ECO:0007669"/>
    <property type="project" value="TreeGrafter"/>
</dbReference>
<feature type="region of interest" description="Disordered" evidence="4">
    <location>
        <begin position="235"/>
        <end position="271"/>
    </location>
</feature>
<gene>
    <name evidence="7" type="ORF">PYX00_006075</name>
</gene>
<name>A0AAW2HUG0_9NEOP</name>
<dbReference type="Pfam" id="PF00181">
    <property type="entry name" value="Ribosomal_L2_N"/>
    <property type="match status" value="1"/>
</dbReference>
<dbReference type="InterPro" id="IPR022669">
    <property type="entry name" value="Ribosomal_uL2_C"/>
</dbReference>
<dbReference type="InterPro" id="IPR022666">
    <property type="entry name" value="Ribosomal_uL2_RNA-bd_dom"/>
</dbReference>
<evidence type="ECO:0000256" key="4">
    <source>
        <dbReference type="SAM" id="MobiDB-lite"/>
    </source>
</evidence>
<comment type="similarity">
    <text evidence="1">Belongs to the universal ribosomal protein uL2 family.</text>
</comment>
<dbReference type="PANTHER" id="PTHR13691">
    <property type="entry name" value="RIBOSOMAL PROTEIN L2"/>
    <property type="match status" value="1"/>
</dbReference>
<organism evidence="7">
    <name type="scientific">Menopon gallinae</name>
    <name type="common">poultry shaft louse</name>
    <dbReference type="NCBI Taxonomy" id="328185"/>
    <lineage>
        <taxon>Eukaryota</taxon>
        <taxon>Metazoa</taxon>
        <taxon>Ecdysozoa</taxon>
        <taxon>Arthropoda</taxon>
        <taxon>Hexapoda</taxon>
        <taxon>Insecta</taxon>
        <taxon>Pterygota</taxon>
        <taxon>Neoptera</taxon>
        <taxon>Paraneoptera</taxon>
        <taxon>Psocodea</taxon>
        <taxon>Troctomorpha</taxon>
        <taxon>Phthiraptera</taxon>
        <taxon>Amblycera</taxon>
        <taxon>Menoponidae</taxon>
        <taxon>Menopon</taxon>
    </lineage>
</organism>
<dbReference type="SUPFAM" id="SSF50249">
    <property type="entry name" value="Nucleic acid-binding proteins"/>
    <property type="match status" value="1"/>
</dbReference>
<protein>
    <recommendedName>
        <fullName evidence="8">Ribosomal protein L2</fullName>
    </recommendedName>
</protein>
<accession>A0AAW2HUG0</accession>
<reference evidence="7" key="1">
    <citation type="journal article" date="2024" name="Gigascience">
        <title>Chromosome-level genome of the poultry shaft louse Menopon gallinae provides insight into the host-switching and adaptive evolution of parasitic lice.</title>
        <authorList>
            <person name="Xu Y."/>
            <person name="Ma L."/>
            <person name="Liu S."/>
            <person name="Liang Y."/>
            <person name="Liu Q."/>
            <person name="He Z."/>
            <person name="Tian L."/>
            <person name="Duan Y."/>
            <person name="Cai W."/>
            <person name="Li H."/>
            <person name="Song F."/>
        </authorList>
    </citation>
    <scope>NUCLEOTIDE SEQUENCE</scope>
    <source>
        <strain evidence="7">Cailab_2023a</strain>
    </source>
</reference>
<dbReference type="GO" id="GO:0005762">
    <property type="term" value="C:mitochondrial large ribosomal subunit"/>
    <property type="evidence" value="ECO:0007669"/>
    <property type="project" value="TreeGrafter"/>
</dbReference>
<evidence type="ECO:0008006" key="8">
    <source>
        <dbReference type="Google" id="ProtNLM"/>
    </source>
</evidence>
<dbReference type="AlphaFoldDB" id="A0AAW2HUG0"/>
<evidence type="ECO:0000259" key="6">
    <source>
        <dbReference type="SMART" id="SM01383"/>
    </source>
</evidence>
<evidence type="ECO:0000256" key="1">
    <source>
        <dbReference type="ARBA" id="ARBA00005636"/>
    </source>
</evidence>
<feature type="domain" description="Large ribosomal subunit protein uL2 C-terminal" evidence="5">
    <location>
        <begin position="158"/>
        <end position="275"/>
    </location>
</feature>
<dbReference type="InterPro" id="IPR012340">
    <property type="entry name" value="NA-bd_OB-fold"/>
</dbReference>
<dbReference type="SMART" id="SM01383">
    <property type="entry name" value="Ribosomal_L2"/>
    <property type="match status" value="1"/>
</dbReference>
<evidence type="ECO:0000259" key="5">
    <source>
        <dbReference type="SMART" id="SM01382"/>
    </source>
</evidence>
<dbReference type="Gene3D" id="2.30.30.30">
    <property type="match status" value="1"/>
</dbReference>
<dbReference type="GO" id="GO:0032543">
    <property type="term" value="P:mitochondrial translation"/>
    <property type="evidence" value="ECO:0007669"/>
    <property type="project" value="TreeGrafter"/>
</dbReference>
<dbReference type="SMART" id="SM01382">
    <property type="entry name" value="Ribosomal_L2_C"/>
    <property type="match status" value="1"/>
</dbReference>
<evidence type="ECO:0000256" key="2">
    <source>
        <dbReference type="ARBA" id="ARBA00022980"/>
    </source>
</evidence>
<dbReference type="InterPro" id="IPR014722">
    <property type="entry name" value="Rib_uL2_dom2"/>
</dbReference>
<dbReference type="GO" id="GO:0003735">
    <property type="term" value="F:structural constituent of ribosome"/>
    <property type="evidence" value="ECO:0007669"/>
    <property type="project" value="InterPro"/>
</dbReference>
<dbReference type="Gene3D" id="2.40.50.140">
    <property type="entry name" value="Nucleic acid-binding proteins"/>
    <property type="match status" value="1"/>
</dbReference>
<feature type="domain" description="Large ribosomal subunit protein uL2 RNA-binding" evidence="6">
    <location>
        <begin position="67"/>
        <end position="147"/>
    </location>
</feature>
<dbReference type="SUPFAM" id="SSF50104">
    <property type="entry name" value="Translation proteins SH3-like domain"/>
    <property type="match status" value="1"/>
</dbReference>
<dbReference type="InterPro" id="IPR008991">
    <property type="entry name" value="Translation_prot_SH3-like_sf"/>
</dbReference>
<evidence type="ECO:0000256" key="3">
    <source>
        <dbReference type="ARBA" id="ARBA00023274"/>
    </source>
</evidence>